<evidence type="ECO:0000256" key="5">
    <source>
        <dbReference type="ARBA" id="ARBA00022989"/>
    </source>
</evidence>
<evidence type="ECO:0000256" key="8">
    <source>
        <dbReference type="RuleBase" id="RU003827"/>
    </source>
</evidence>
<keyword evidence="3 8" id="KW-0812">Transmembrane</keyword>
<dbReference type="RefSeq" id="XP_002175315.1">
    <property type="nucleotide sequence ID" value="XM_002175279.2"/>
</dbReference>
<reference evidence="12 14" key="1">
    <citation type="journal article" date="2011" name="Science">
        <title>Comparative functional genomics of the fission yeasts.</title>
        <authorList>
            <person name="Rhind N."/>
            <person name="Chen Z."/>
            <person name="Yassour M."/>
            <person name="Thompson D.A."/>
            <person name="Haas B.J."/>
            <person name="Habib N."/>
            <person name="Wapinski I."/>
            <person name="Roy S."/>
            <person name="Lin M.F."/>
            <person name="Heiman D.I."/>
            <person name="Young S.K."/>
            <person name="Furuya K."/>
            <person name="Guo Y."/>
            <person name="Pidoux A."/>
            <person name="Chen H.M."/>
            <person name="Robbertse B."/>
            <person name="Goldberg J.M."/>
            <person name="Aoki K."/>
            <person name="Bayne E.H."/>
            <person name="Berlin A.M."/>
            <person name="Desjardins C.A."/>
            <person name="Dobbs E."/>
            <person name="Dukaj L."/>
            <person name="Fan L."/>
            <person name="FitzGerald M.G."/>
            <person name="French C."/>
            <person name="Gujja S."/>
            <person name="Hansen K."/>
            <person name="Keifenheim D."/>
            <person name="Levin J.Z."/>
            <person name="Mosher R.A."/>
            <person name="Mueller C.A."/>
            <person name="Pfiffner J."/>
            <person name="Priest M."/>
            <person name="Russ C."/>
            <person name="Smialowska A."/>
            <person name="Swoboda P."/>
            <person name="Sykes S.M."/>
            <person name="Vaughn M."/>
            <person name="Vengrova S."/>
            <person name="Yoder R."/>
            <person name="Zeng Q."/>
            <person name="Allshire R."/>
            <person name="Baulcombe D."/>
            <person name="Birren B.W."/>
            <person name="Brown W."/>
            <person name="Ekwall K."/>
            <person name="Kellis M."/>
            <person name="Leatherwood J."/>
            <person name="Levin H."/>
            <person name="Margalit H."/>
            <person name="Martienssen R."/>
            <person name="Nieduszynski C.A."/>
            <person name="Spatafora J.W."/>
            <person name="Friedman N."/>
            <person name="Dalgaard J.Z."/>
            <person name="Baumann P."/>
            <person name="Niki H."/>
            <person name="Regev A."/>
            <person name="Nusbaum C."/>
        </authorList>
    </citation>
    <scope>NUCLEOTIDE SEQUENCE [LARGE SCALE GENOMIC DNA]</scope>
    <source>
        <strain evidence="14">yFS275 / FY16936</strain>
    </source>
</reference>
<dbReference type="eggNOG" id="KOG1692">
    <property type="taxonomic scope" value="Eukaryota"/>
</dbReference>
<dbReference type="GO" id="GO:0007030">
    <property type="term" value="P:Golgi organization"/>
    <property type="evidence" value="ECO:0000318"/>
    <property type="project" value="GO_Central"/>
</dbReference>
<dbReference type="EMBL" id="KE651167">
    <property type="protein sequence ID" value="EEB09022.1"/>
    <property type="molecule type" value="Genomic_DNA"/>
</dbReference>
<evidence type="ECO:0000256" key="2">
    <source>
        <dbReference type="ARBA" id="ARBA00007104"/>
    </source>
</evidence>
<evidence type="ECO:0000259" key="11">
    <source>
        <dbReference type="PROSITE" id="PS50866"/>
    </source>
</evidence>
<keyword evidence="6 9" id="KW-0472">Membrane</keyword>
<dbReference type="GO" id="GO:0030134">
    <property type="term" value="C:COPII-coated ER to Golgi transport vesicle"/>
    <property type="evidence" value="ECO:0000318"/>
    <property type="project" value="GO_Central"/>
</dbReference>
<evidence type="ECO:0000313" key="12">
    <source>
        <dbReference type="EMBL" id="EEB09022.1"/>
    </source>
</evidence>
<dbReference type="Pfam" id="PF01105">
    <property type="entry name" value="EMP24_GP25L"/>
    <property type="match status" value="1"/>
</dbReference>
<dbReference type="GO" id="GO:0006886">
    <property type="term" value="P:intracellular protein transport"/>
    <property type="evidence" value="ECO:0000318"/>
    <property type="project" value="GO_Central"/>
</dbReference>
<organism evidence="12 14">
    <name type="scientific">Schizosaccharomyces japonicus (strain yFS275 / FY16936)</name>
    <name type="common">Fission yeast</name>
    <dbReference type="NCBI Taxonomy" id="402676"/>
    <lineage>
        <taxon>Eukaryota</taxon>
        <taxon>Fungi</taxon>
        <taxon>Dikarya</taxon>
        <taxon>Ascomycota</taxon>
        <taxon>Taphrinomycotina</taxon>
        <taxon>Schizosaccharomycetes</taxon>
        <taxon>Schizosaccharomycetales</taxon>
        <taxon>Schizosaccharomycetaceae</taxon>
        <taxon>Schizosaccharomyces</taxon>
    </lineage>
</organism>
<dbReference type="AlphaFoldDB" id="B6K668"/>
<feature type="transmembrane region" description="Helical" evidence="9">
    <location>
        <begin position="171"/>
        <end position="191"/>
    </location>
</feature>
<dbReference type="STRING" id="402676.B6K668"/>
<evidence type="ECO:0000256" key="6">
    <source>
        <dbReference type="ARBA" id="ARBA00023136"/>
    </source>
</evidence>
<dbReference type="GO" id="GO:0016020">
    <property type="term" value="C:membrane"/>
    <property type="evidence" value="ECO:0007669"/>
    <property type="project" value="UniProtKB-SubCell"/>
</dbReference>
<evidence type="ECO:0000256" key="4">
    <source>
        <dbReference type="ARBA" id="ARBA00022729"/>
    </source>
</evidence>
<dbReference type="GO" id="GO:0006621">
    <property type="term" value="P:protein retention in ER lumen"/>
    <property type="evidence" value="ECO:0000318"/>
    <property type="project" value="GO_Central"/>
</dbReference>
<keyword evidence="14" id="KW-1185">Reference proteome</keyword>
<comment type="subcellular location">
    <subcellularLocation>
        <location evidence="7">Endomembrane system</location>
        <topology evidence="7">Single-pass membrane protein</topology>
    </subcellularLocation>
    <subcellularLocation>
        <location evidence="1 8">Membrane</location>
        <topology evidence="1 8">Single-pass type I membrane protein</topology>
    </subcellularLocation>
</comment>
<sequence>MLTKTRVLELLLALLFVSVVHAHSVIVKPQERRCLYEQLHKNDKMTVSYQTSVGGDQLVSMGVYRDDFNYPMFTQPGSSMGEYSFDAPEDAKYIYCFYNEGHDNQDKEVLFNVHGIIYVSADDPDNQNALEQKVKQLHDTIAQVRHEQEYLVARERVHRNTAESTNSRVKWWSILQAFLLVCVCVFQIFYVKRLFEVKRVV</sequence>
<proteinExistence type="inferred from homology"/>
<keyword evidence="4 10" id="KW-0732">Signal</keyword>
<dbReference type="GeneID" id="7050591"/>
<dbReference type="InterPro" id="IPR036598">
    <property type="entry name" value="GOLD_dom_sf"/>
</dbReference>
<dbReference type="GO" id="GO:0005783">
    <property type="term" value="C:endoplasmic reticulum"/>
    <property type="evidence" value="ECO:0000318"/>
    <property type="project" value="GO_Central"/>
</dbReference>
<dbReference type="SUPFAM" id="SSF101576">
    <property type="entry name" value="Supernatant protein factor (SPF), C-terminal domain"/>
    <property type="match status" value="1"/>
</dbReference>
<dbReference type="GO" id="GO:0006888">
    <property type="term" value="P:endoplasmic reticulum to Golgi vesicle-mediated transport"/>
    <property type="evidence" value="ECO:0000318"/>
    <property type="project" value="GO_Central"/>
</dbReference>
<evidence type="ECO:0000256" key="7">
    <source>
        <dbReference type="ARBA" id="ARBA00037847"/>
    </source>
</evidence>
<keyword evidence="5 9" id="KW-1133">Transmembrane helix</keyword>
<evidence type="ECO:0000256" key="10">
    <source>
        <dbReference type="SAM" id="SignalP"/>
    </source>
</evidence>
<feature type="domain" description="GOLD" evidence="11">
    <location>
        <begin position="32"/>
        <end position="115"/>
    </location>
</feature>
<dbReference type="PROSITE" id="PS50866">
    <property type="entry name" value="GOLD"/>
    <property type="match status" value="1"/>
</dbReference>
<dbReference type="GO" id="GO:0005794">
    <property type="term" value="C:Golgi apparatus"/>
    <property type="evidence" value="ECO:0000318"/>
    <property type="project" value="GO_Central"/>
</dbReference>
<dbReference type="OrthoDB" id="62956at2759"/>
<dbReference type="VEuPathDB" id="FungiDB:SJAG_04196"/>
<feature type="signal peptide" evidence="10">
    <location>
        <begin position="1"/>
        <end position="22"/>
    </location>
</feature>
<dbReference type="JaponicusDB" id="SJAG_04196">
    <property type="gene designation" value="emp24"/>
</dbReference>
<evidence type="ECO:0000256" key="9">
    <source>
        <dbReference type="SAM" id="Phobius"/>
    </source>
</evidence>
<dbReference type="SMART" id="SM01190">
    <property type="entry name" value="EMP24_GP25L"/>
    <property type="match status" value="1"/>
</dbReference>
<comment type="similarity">
    <text evidence="2 8">Belongs to the EMP24/GP25L family.</text>
</comment>
<accession>B6K668</accession>
<dbReference type="InterPro" id="IPR015720">
    <property type="entry name" value="Emp24-like"/>
</dbReference>
<dbReference type="Proteomes" id="UP000001744">
    <property type="component" value="Unassembled WGS sequence"/>
</dbReference>
<feature type="chain" id="PRO_5002845099" evidence="10">
    <location>
        <begin position="23"/>
        <end position="201"/>
    </location>
</feature>
<evidence type="ECO:0000256" key="1">
    <source>
        <dbReference type="ARBA" id="ARBA00004479"/>
    </source>
</evidence>
<evidence type="ECO:0000313" key="13">
    <source>
        <dbReference type="JaponicusDB" id="SJAG_04196"/>
    </source>
</evidence>
<dbReference type="InterPro" id="IPR009038">
    <property type="entry name" value="GOLD_dom"/>
</dbReference>
<dbReference type="OMA" id="MQVRDRN"/>
<protein>
    <submittedName>
        <fullName evidence="12">COPII-coated vesicle component Emp24</fullName>
    </submittedName>
</protein>
<gene>
    <name evidence="13" type="primary">emp24</name>
    <name evidence="12" type="ORF">SJAG_04196</name>
</gene>
<dbReference type="GO" id="GO:0005793">
    <property type="term" value="C:endoplasmic reticulum-Golgi intermediate compartment"/>
    <property type="evidence" value="ECO:0000318"/>
    <property type="project" value="GO_Central"/>
</dbReference>
<dbReference type="HOGENOM" id="CLU_066963_4_0_1"/>
<evidence type="ECO:0000313" key="14">
    <source>
        <dbReference type="Proteomes" id="UP000001744"/>
    </source>
</evidence>
<evidence type="ECO:0000256" key="3">
    <source>
        <dbReference type="ARBA" id="ARBA00022692"/>
    </source>
</evidence>
<dbReference type="PANTHER" id="PTHR22811">
    <property type="entry name" value="TRANSMEMBRANE EMP24 DOMAIN-CONTAINING PROTEIN"/>
    <property type="match status" value="1"/>
</dbReference>
<name>B6K668_SCHJY</name>